<dbReference type="InterPro" id="IPR029063">
    <property type="entry name" value="SAM-dependent_MTases_sf"/>
</dbReference>
<reference evidence="1 2" key="1">
    <citation type="submission" date="2019-04" db="EMBL/GenBank/DDBJ databases">
        <authorList>
            <person name="Feng G."/>
            <person name="Zhang J."/>
            <person name="Zhu H."/>
        </authorList>
    </citation>
    <scope>NUCLEOTIDE SEQUENCE [LARGE SCALE GENOMIC DNA]</scope>
    <source>
        <strain evidence="1 2">92R-1</strain>
    </source>
</reference>
<dbReference type="GO" id="GO:0008168">
    <property type="term" value="F:methyltransferase activity"/>
    <property type="evidence" value="ECO:0007669"/>
    <property type="project" value="UniProtKB-KW"/>
</dbReference>
<keyword evidence="1" id="KW-0808">Transferase</keyword>
<dbReference type="SUPFAM" id="SSF53335">
    <property type="entry name" value="S-adenosyl-L-methionine-dependent methyltransferases"/>
    <property type="match status" value="1"/>
</dbReference>
<dbReference type="RefSeq" id="WP_135436822.1">
    <property type="nucleotide sequence ID" value="NZ_SRLA01000007.1"/>
</dbReference>
<protein>
    <submittedName>
        <fullName evidence="1">Class I SAM-dependent methyltransferase</fullName>
    </submittedName>
</protein>
<dbReference type="GO" id="GO:0032259">
    <property type="term" value="P:methylation"/>
    <property type="evidence" value="ECO:0007669"/>
    <property type="project" value="UniProtKB-KW"/>
</dbReference>
<sequence>MSFSHLPAVCVNEEAQHLLALTDLTLDAPILDLGAGSSTFLEALLHAGYTNLIAADTSAAALQAHRQQLPPAAREHVLWLVDDVTHARELRALNPILLWHDRAMLPLLQLPAQQAAYHELLGYMVQPGQGWVLLSVPRPGGPTHLGDLPLQPYTLEALVAFLGSDYALQYQRWYEHLLPDGTRLPSLYALFKRQQQSATPFRAAL</sequence>
<keyword evidence="1" id="KW-0489">Methyltransferase</keyword>
<accession>A0A4Z0NYV0</accession>
<evidence type="ECO:0000313" key="1">
    <source>
        <dbReference type="EMBL" id="TGE03721.1"/>
    </source>
</evidence>
<proteinExistence type="predicted"/>
<keyword evidence="2" id="KW-1185">Reference proteome</keyword>
<comment type="caution">
    <text evidence="1">The sequence shown here is derived from an EMBL/GenBank/DDBJ whole genome shotgun (WGS) entry which is preliminary data.</text>
</comment>
<evidence type="ECO:0000313" key="2">
    <source>
        <dbReference type="Proteomes" id="UP000298337"/>
    </source>
</evidence>
<dbReference type="AlphaFoldDB" id="A0A4Z0NYV0"/>
<dbReference type="OrthoDB" id="9788660at2"/>
<organism evidence="1 2">
    <name type="scientific">Hymenobacter fodinae</name>
    <dbReference type="NCBI Taxonomy" id="2510796"/>
    <lineage>
        <taxon>Bacteria</taxon>
        <taxon>Pseudomonadati</taxon>
        <taxon>Bacteroidota</taxon>
        <taxon>Cytophagia</taxon>
        <taxon>Cytophagales</taxon>
        <taxon>Hymenobacteraceae</taxon>
        <taxon>Hymenobacter</taxon>
    </lineage>
</organism>
<dbReference type="EMBL" id="SRLA01000007">
    <property type="protein sequence ID" value="TGE03721.1"/>
    <property type="molecule type" value="Genomic_DNA"/>
</dbReference>
<gene>
    <name evidence="1" type="ORF">EU556_24210</name>
</gene>
<dbReference type="Proteomes" id="UP000298337">
    <property type="component" value="Unassembled WGS sequence"/>
</dbReference>
<name>A0A4Z0NYV0_9BACT</name>
<dbReference type="Gene3D" id="3.40.50.150">
    <property type="entry name" value="Vaccinia Virus protein VP39"/>
    <property type="match status" value="1"/>
</dbReference>